<sequence length="52" mass="5906">MSWVIITLTCTASLLFLSFSYSVRQHFCTLATSHWYSSILNTIHNNLADCGH</sequence>
<dbReference type="AlphaFoldDB" id="A0A2P2P8A3"/>
<name>A0A2P2P8A3_RHIMU</name>
<accession>A0A2P2P8A3</accession>
<evidence type="ECO:0000256" key="1">
    <source>
        <dbReference type="SAM" id="SignalP"/>
    </source>
</evidence>
<protein>
    <submittedName>
        <fullName evidence="2">Uncharacterized protein</fullName>
    </submittedName>
</protein>
<evidence type="ECO:0000313" key="2">
    <source>
        <dbReference type="EMBL" id="MBX51004.1"/>
    </source>
</evidence>
<feature type="chain" id="PRO_5015147559" evidence="1">
    <location>
        <begin position="23"/>
        <end position="52"/>
    </location>
</feature>
<dbReference type="EMBL" id="GGEC01070520">
    <property type="protein sequence ID" value="MBX51004.1"/>
    <property type="molecule type" value="Transcribed_RNA"/>
</dbReference>
<organism evidence="2">
    <name type="scientific">Rhizophora mucronata</name>
    <name type="common">Asiatic mangrove</name>
    <dbReference type="NCBI Taxonomy" id="61149"/>
    <lineage>
        <taxon>Eukaryota</taxon>
        <taxon>Viridiplantae</taxon>
        <taxon>Streptophyta</taxon>
        <taxon>Embryophyta</taxon>
        <taxon>Tracheophyta</taxon>
        <taxon>Spermatophyta</taxon>
        <taxon>Magnoliopsida</taxon>
        <taxon>eudicotyledons</taxon>
        <taxon>Gunneridae</taxon>
        <taxon>Pentapetalae</taxon>
        <taxon>rosids</taxon>
        <taxon>fabids</taxon>
        <taxon>Malpighiales</taxon>
        <taxon>Rhizophoraceae</taxon>
        <taxon>Rhizophora</taxon>
    </lineage>
</organism>
<feature type="signal peptide" evidence="1">
    <location>
        <begin position="1"/>
        <end position="22"/>
    </location>
</feature>
<proteinExistence type="predicted"/>
<keyword evidence="1" id="KW-0732">Signal</keyword>
<reference evidence="2" key="1">
    <citation type="submission" date="2018-02" db="EMBL/GenBank/DDBJ databases">
        <title>Rhizophora mucronata_Transcriptome.</title>
        <authorList>
            <person name="Meera S.P."/>
            <person name="Sreeshan A."/>
            <person name="Augustine A."/>
        </authorList>
    </citation>
    <scope>NUCLEOTIDE SEQUENCE</scope>
    <source>
        <tissue evidence="2">Leaf</tissue>
    </source>
</reference>